<proteinExistence type="predicted"/>
<dbReference type="Proteomes" id="UP000179540">
    <property type="component" value="Unassembled WGS sequence"/>
</dbReference>
<keyword evidence="4 7" id="KW-1133">Transmembrane helix</keyword>
<evidence type="ECO:0000256" key="7">
    <source>
        <dbReference type="SAM" id="Phobius"/>
    </source>
</evidence>
<evidence type="ECO:0000256" key="6">
    <source>
        <dbReference type="SAM" id="MobiDB-lite"/>
    </source>
</evidence>
<evidence type="ECO:0000313" key="10">
    <source>
        <dbReference type="Proteomes" id="UP000179540"/>
    </source>
</evidence>
<name>A0A1S2N1E8_9MICC</name>
<keyword evidence="3 7" id="KW-0812">Transmembrane</keyword>
<evidence type="ECO:0000256" key="5">
    <source>
        <dbReference type="ARBA" id="ARBA00023136"/>
    </source>
</evidence>
<evidence type="ECO:0000256" key="2">
    <source>
        <dbReference type="ARBA" id="ARBA00022475"/>
    </source>
</evidence>
<sequence length="118" mass="13188">MRAVLIIAAGALLVGLSIYALLDVARTERSRIRALPKPAWFLIALLFPVIGPVLWLSLGTRRDRPAGGEPRRRRGPSAGPAPQAGRAPDDDAAYLDFLAKQAERRRRDREREQRRKPD</sequence>
<comment type="subcellular location">
    <subcellularLocation>
        <location evidence="1">Cell membrane</location>
        <topology evidence="1">Multi-pass membrane protein</topology>
    </subcellularLocation>
</comment>
<accession>A0A1S2N1E8</accession>
<keyword evidence="5 7" id="KW-0472">Membrane</keyword>
<evidence type="ECO:0000256" key="3">
    <source>
        <dbReference type="ARBA" id="ARBA00022692"/>
    </source>
</evidence>
<reference evidence="9 10" key="1">
    <citation type="submission" date="2016-10" db="EMBL/GenBank/DDBJ databases">
        <title>Draft genome sequence of strain LCT isolated from the Shenzhou X spacecraft of China.</title>
        <authorList>
            <person name="Huang B."/>
        </authorList>
    </citation>
    <scope>NUCLEOTIDE SEQUENCE [LARGE SCALE GENOMIC DNA]</scope>
    <source>
        <strain evidence="9 10">LCT-H5</strain>
    </source>
</reference>
<feature type="compositionally biased region" description="Basic and acidic residues" evidence="6">
    <location>
        <begin position="61"/>
        <end position="70"/>
    </location>
</feature>
<dbReference type="Pfam" id="PF13396">
    <property type="entry name" value="PLDc_N"/>
    <property type="match status" value="1"/>
</dbReference>
<dbReference type="OrthoDB" id="3298527at2"/>
<evidence type="ECO:0000259" key="8">
    <source>
        <dbReference type="Pfam" id="PF13396"/>
    </source>
</evidence>
<feature type="domain" description="Cardiolipin synthase N-terminal" evidence="8">
    <location>
        <begin position="16"/>
        <end position="59"/>
    </location>
</feature>
<evidence type="ECO:0000256" key="4">
    <source>
        <dbReference type="ARBA" id="ARBA00022989"/>
    </source>
</evidence>
<feature type="compositionally biased region" description="Low complexity" evidence="6">
    <location>
        <begin position="76"/>
        <end position="86"/>
    </location>
</feature>
<feature type="region of interest" description="Disordered" evidence="6">
    <location>
        <begin position="61"/>
        <end position="92"/>
    </location>
</feature>
<evidence type="ECO:0000256" key="1">
    <source>
        <dbReference type="ARBA" id="ARBA00004651"/>
    </source>
</evidence>
<comment type="caution">
    <text evidence="9">The sequence shown here is derived from an EMBL/GenBank/DDBJ whole genome shotgun (WGS) entry which is preliminary data.</text>
</comment>
<gene>
    <name evidence="9" type="ORF">BK826_01390</name>
</gene>
<protein>
    <recommendedName>
        <fullName evidence="8">Cardiolipin synthase N-terminal domain-containing protein</fullName>
    </recommendedName>
</protein>
<dbReference type="InterPro" id="IPR027379">
    <property type="entry name" value="CLS_N"/>
</dbReference>
<dbReference type="EMBL" id="MODZ01000002">
    <property type="protein sequence ID" value="OIJ36579.1"/>
    <property type="molecule type" value="Genomic_DNA"/>
</dbReference>
<feature type="transmembrane region" description="Helical" evidence="7">
    <location>
        <begin position="38"/>
        <end position="58"/>
    </location>
</feature>
<organism evidence="9 10">
    <name type="scientific">Rothia kristinae</name>
    <dbReference type="NCBI Taxonomy" id="37923"/>
    <lineage>
        <taxon>Bacteria</taxon>
        <taxon>Bacillati</taxon>
        <taxon>Actinomycetota</taxon>
        <taxon>Actinomycetes</taxon>
        <taxon>Micrococcales</taxon>
        <taxon>Micrococcaceae</taxon>
        <taxon>Rothia</taxon>
    </lineage>
</organism>
<dbReference type="AlphaFoldDB" id="A0A1S2N1E8"/>
<evidence type="ECO:0000313" key="9">
    <source>
        <dbReference type="EMBL" id="OIJ36579.1"/>
    </source>
</evidence>
<dbReference type="GO" id="GO:0005886">
    <property type="term" value="C:plasma membrane"/>
    <property type="evidence" value="ECO:0007669"/>
    <property type="project" value="UniProtKB-SubCell"/>
</dbReference>
<dbReference type="RefSeq" id="WP_075514040.1">
    <property type="nucleotide sequence ID" value="NZ_JAQDNX010000004.1"/>
</dbReference>
<keyword evidence="2" id="KW-1003">Cell membrane</keyword>